<accession>A0A1G4B4J5</accession>
<organism evidence="2 3">
    <name type="scientific">Colletotrichum orchidophilum</name>
    <dbReference type="NCBI Taxonomy" id="1209926"/>
    <lineage>
        <taxon>Eukaryota</taxon>
        <taxon>Fungi</taxon>
        <taxon>Dikarya</taxon>
        <taxon>Ascomycota</taxon>
        <taxon>Pezizomycotina</taxon>
        <taxon>Sordariomycetes</taxon>
        <taxon>Hypocreomycetidae</taxon>
        <taxon>Glomerellales</taxon>
        <taxon>Glomerellaceae</taxon>
        <taxon>Colletotrichum</taxon>
    </lineage>
</organism>
<sequence length="83" mass="8992">MPKYDRSRGYDAAAAKSGTGHDSKIWSRISAIGLDHCGSSVGYRSSIPFGGSPAIARCQRREQYAKKKKTGFIPCTSRRPVGT</sequence>
<comment type="caution">
    <text evidence="2">The sequence shown here is derived from an EMBL/GenBank/DDBJ whole genome shotgun (WGS) entry which is preliminary data.</text>
</comment>
<protein>
    <submittedName>
        <fullName evidence="2">Uncharacterized protein</fullName>
    </submittedName>
</protein>
<keyword evidence="3" id="KW-1185">Reference proteome</keyword>
<evidence type="ECO:0000313" key="3">
    <source>
        <dbReference type="Proteomes" id="UP000176998"/>
    </source>
</evidence>
<name>A0A1G4B4J5_9PEZI</name>
<feature type="region of interest" description="Disordered" evidence="1">
    <location>
        <begin position="1"/>
        <end position="22"/>
    </location>
</feature>
<gene>
    <name evidence="2" type="ORF">CORC01_08421</name>
</gene>
<proteinExistence type="predicted"/>
<dbReference type="EMBL" id="MJBS01000071">
    <property type="protein sequence ID" value="OHE96349.1"/>
    <property type="molecule type" value="Genomic_DNA"/>
</dbReference>
<dbReference type="AlphaFoldDB" id="A0A1G4B4J5"/>
<evidence type="ECO:0000313" key="2">
    <source>
        <dbReference type="EMBL" id="OHE96349.1"/>
    </source>
</evidence>
<evidence type="ECO:0000256" key="1">
    <source>
        <dbReference type="SAM" id="MobiDB-lite"/>
    </source>
</evidence>
<reference evidence="2 3" key="1">
    <citation type="submission" date="2016-09" db="EMBL/GenBank/DDBJ databases">
        <authorList>
            <person name="Capua I."/>
            <person name="De Benedictis P."/>
            <person name="Joannis T."/>
            <person name="Lombin L.H."/>
            <person name="Cattoli G."/>
        </authorList>
    </citation>
    <scope>NUCLEOTIDE SEQUENCE [LARGE SCALE GENOMIC DNA]</scope>
    <source>
        <strain evidence="2 3">IMI 309357</strain>
    </source>
</reference>
<dbReference type="Proteomes" id="UP000176998">
    <property type="component" value="Unassembled WGS sequence"/>
</dbReference>
<dbReference type="RefSeq" id="XP_022473509.1">
    <property type="nucleotide sequence ID" value="XM_022620052.1"/>
</dbReference>
<dbReference type="GeneID" id="34561562"/>